<organism evidence="1">
    <name type="scientific">Picea sitchensis</name>
    <name type="common">Sitka spruce</name>
    <name type="synonym">Pinus sitchensis</name>
    <dbReference type="NCBI Taxonomy" id="3332"/>
    <lineage>
        <taxon>Eukaryota</taxon>
        <taxon>Viridiplantae</taxon>
        <taxon>Streptophyta</taxon>
        <taxon>Embryophyta</taxon>
        <taxon>Tracheophyta</taxon>
        <taxon>Spermatophyta</taxon>
        <taxon>Pinopsida</taxon>
        <taxon>Pinidae</taxon>
        <taxon>Conifers I</taxon>
        <taxon>Pinales</taxon>
        <taxon>Pinaceae</taxon>
        <taxon>Picea</taxon>
    </lineage>
</organism>
<sequence>MLRMLLDKIMKRVNVPMPMLLKKGKLNLLKELMHLKGNWLFCRSCMNRNAQISSVKAETGHPFSFRSWLI</sequence>
<reference evidence="1" key="1">
    <citation type="submission" date="2019-03" db="EMBL/GenBank/DDBJ databases">
        <title>Largest Complete Mitochondrial Genome of a Gymnosperm, Sitka Spruce (Picea sitchensis), Indicates Complex Physical Structure.</title>
        <authorList>
            <person name="Jackman S.D."/>
            <person name="Coombe L."/>
            <person name="Warren R."/>
            <person name="Kirk H."/>
            <person name="Trinh E."/>
            <person name="McLeod T."/>
            <person name="Pleasance S."/>
            <person name="Pandoh P."/>
            <person name="Zhao Y."/>
            <person name="Coope R."/>
            <person name="Bousquet J."/>
            <person name="Bohlmann J.C."/>
            <person name="Jones S.J.M."/>
            <person name="Birol I."/>
        </authorList>
    </citation>
    <scope>NUCLEOTIDE SEQUENCE</scope>
    <source>
        <strain evidence="1">Q903</strain>
    </source>
</reference>
<gene>
    <name evidence="1" type="primary">orf06721</name>
    <name evidence="1" type="ORF">Q903MT_gene6666</name>
</gene>
<accession>A0A6B9XX41</accession>
<geneLocation type="mitochondrion" evidence="1"/>
<dbReference type="AlphaFoldDB" id="A0A6B9XX41"/>
<evidence type="ECO:0000313" key="1">
    <source>
        <dbReference type="EMBL" id="QHR92619.1"/>
    </source>
</evidence>
<proteinExistence type="predicted"/>
<protein>
    <submittedName>
        <fullName evidence="1">Uncharacterized protein</fullName>
    </submittedName>
</protein>
<name>A0A6B9XX41_PICSI</name>
<keyword evidence="1" id="KW-0496">Mitochondrion</keyword>
<dbReference type="EMBL" id="MK697705">
    <property type="protein sequence ID" value="QHR92619.1"/>
    <property type="molecule type" value="Genomic_DNA"/>
</dbReference>